<organism evidence="1 2">
    <name type="scientific">Sorangium cellulosum</name>
    <name type="common">Polyangium cellulosum</name>
    <dbReference type="NCBI Taxonomy" id="56"/>
    <lineage>
        <taxon>Bacteria</taxon>
        <taxon>Pseudomonadati</taxon>
        <taxon>Myxococcota</taxon>
        <taxon>Polyangia</taxon>
        <taxon>Polyangiales</taxon>
        <taxon>Polyangiaceae</taxon>
        <taxon>Sorangium</taxon>
    </lineage>
</organism>
<sequence>MKALPRLQPIELLQRKASLAALGALPLCNYQSLPVPVPGPGGLRVAFVYGRSTPQLDGGLLIQAPRYIALVDAEAGAVKEVRLLPGGTADELPSQAVAAPSGAAESRARRAHLLAGYDVLMPEFAAGRTHLPPGAARVAAEFEPLFRQMAEQPLLPVYAELGQSFFRWLAAAAT</sequence>
<reference evidence="1 2" key="1">
    <citation type="submission" date="2015-09" db="EMBL/GenBank/DDBJ databases">
        <title>Sorangium comparison.</title>
        <authorList>
            <person name="Zaburannyi N."/>
            <person name="Bunk B."/>
            <person name="Overmann J."/>
            <person name="Mueller R."/>
        </authorList>
    </citation>
    <scope>NUCLEOTIDE SEQUENCE [LARGE SCALE GENOMIC DNA]</scope>
    <source>
        <strain evidence="1 2">So ce836</strain>
    </source>
</reference>
<evidence type="ECO:0000313" key="2">
    <source>
        <dbReference type="Proteomes" id="UP000295497"/>
    </source>
</evidence>
<proteinExistence type="predicted"/>
<accession>A0A4P2QYB7</accession>
<evidence type="ECO:0000313" key="1">
    <source>
        <dbReference type="EMBL" id="AUX35236.1"/>
    </source>
</evidence>
<gene>
    <name evidence="1" type="ORF">SOCE836_074260</name>
</gene>
<dbReference type="Proteomes" id="UP000295497">
    <property type="component" value="Chromosome"/>
</dbReference>
<name>A0A4P2QYB7_SORCE</name>
<dbReference type="RefSeq" id="WP_129578299.1">
    <property type="nucleotide sequence ID" value="NZ_CP012672.1"/>
</dbReference>
<dbReference type="EMBL" id="CP012672">
    <property type="protein sequence ID" value="AUX35236.1"/>
    <property type="molecule type" value="Genomic_DNA"/>
</dbReference>
<protein>
    <submittedName>
        <fullName evidence="1">Uncharacterized protein</fullName>
    </submittedName>
</protein>
<dbReference type="AlphaFoldDB" id="A0A4P2QYB7"/>